<dbReference type="AlphaFoldDB" id="A0A182IVJ5"/>
<accession>A0A182IVJ5</accession>
<reference evidence="1" key="1">
    <citation type="submission" date="2022-08" db="UniProtKB">
        <authorList>
            <consortium name="EnsemblMetazoa"/>
        </authorList>
    </citation>
    <scope>IDENTIFICATION</scope>
    <source>
        <strain evidence="1">EBRO</strain>
    </source>
</reference>
<dbReference type="EnsemblMetazoa" id="AATE006312-RA">
    <property type="protein sequence ID" value="AATE006312-PA.1"/>
    <property type="gene ID" value="AATE006312"/>
</dbReference>
<organism evidence="1">
    <name type="scientific">Anopheles atroparvus</name>
    <name type="common">European mosquito</name>
    <dbReference type="NCBI Taxonomy" id="41427"/>
    <lineage>
        <taxon>Eukaryota</taxon>
        <taxon>Metazoa</taxon>
        <taxon>Ecdysozoa</taxon>
        <taxon>Arthropoda</taxon>
        <taxon>Hexapoda</taxon>
        <taxon>Insecta</taxon>
        <taxon>Pterygota</taxon>
        <taxon>Neoptera</taxon>
        <taxon>Endopterygota</taxon>
        <taxon>Diptera</taxon>
        <taxon>Nematocera</taxon>
        <taxon>Culicoidea</taxon>
        <taxon>Culicidae</taxon>
        <taxon>Anophelinae</taxon>
        <taxon>Anopheles</taxon>
    </lineage>
</organism>
<protein>
    <submittedName>
        <fullName evidence="1">Uncharacterized protein</fullName>
    </submittedName>
</protein>
<proteinExistence type="predicted"/>
<name>A0A182IVJ5_ANOAO</name>
<dbReference type="VEuPathDB" id="VectorBase:AATE006312"/>
<sequence length="383" mass="43462">MVVHIVRHDDRTAVHRIAPNCESGDVWGHGGTTVHRLGHRHRGRRAVARSDTFIEPPIDGRDVAVVLALPVQRALDAREHRHQGGLEQLQGGGRAGRQTAATHQPRQDVQDVLDRFALRLGFGAARFTYIEKDGRSGSALFDGGLQLADRILRHQRKVCLLTGYRLNDRVHVLLQALQPMFLPVPRCRNLRQHRNGFPQLWFRSFVGSTGLLLIDYQDIPEHLEPIGPFELADRLHVARQPVHERGHLLVDLLLVLLIILVVLLRLIALDGGEQLFHPLERALQRRHLRLQMPDDLHSHSRRHPRRSARFRGDGLCLQDRHHLALAPEPQPVEPTLYRGHVAVKQRIVVDGVAKTGLAGGRRVQQRVPYLIRLVVEIFHHGHS</sequence>
<evidence type="ECO:0000313" key="1">
    <source>
        <dbReference type="EnsemblMetazoa" id="AATE006312-PA.1"/>
    </source>
</evidence>